<dbReference type="RefSeq" id="WP_012946362.1">
    <property type="nucleotide sequence ID" value="NC_013757.1"/>
</dbReference>
<sequence>MPLPEDVCAELDRRLAPVDGARAASAGERTARQPVHTCRVPADSVVPGLAAARGAEALAALDVHTAKALATVVLRGLDRGALDDGEVRTAIGVERPEPARLARRSARTDTSATGRGGPPPTIPS</sequence>
<name>D2SGN9_GEOOG</name>
<organism evidence="2 3">
    <name type="scientific">Geodermatophilus obscurus (strain ATCC 25078 / DSM 43160 / JCM 3152 / CCUG 61914 / KCC A-0152 / KCTC 9177 / NBRC 13315 / NRRL B-3577 / G-20)</name>
    <dbReference type="NCBI Taxonomy" id="526225"/>
    <lineage>
        <taxon>Bacteria</taxon>
        <taxon>Bacillati</taxon>
        <taxon>Actinomycetota</taxon>
        <taxon>Actinomycetes</taxon>
        <taxon>Geodermatophilales</taxon>
        <taxon>Geodermatophilaceae</taxon>
        <taxon>Geodermatophilus</taxon>
    </lineage>
</organism>
<reference evidence="2 3" key="1">
    <citation type="journal article" date="2010" name="Stand. Genomic Sci.">
        <title>Complete genome sequence of Geodermatophilus obscurus type strain (G-20).</title>
        <authorList>
            <person name="Ivanova N."/>
            <person name="Sikorski J."/>
            <person name="Jando M."/>
            <person name="Munk C."/>
            <person name="Lapidus A."/>
            <person name="Glavina Del Rio T."/>
            <person name="Copeland A."/>
            <person name="Tice H."/>
            <person name="Cheng J.-F."/>
            <person name="Lucas S."/>
            <person name="Chen F."/>
            <person name="Nolan M."/>
            <person name="Bruce D."/>
            <person name="Goodwin L."/>
            <person name="Pitluck S."/>
            <person name="Mavromatis K."/>
            <person name="Mikhailova N."/>
            <person name="Pati A."/>
            <person name="Chen A."/>
            <person name="Palaniappan K."/>
            <person name="Land M."/>
            <person name="Hauser L."/>
            <person name="Chang Y.-J."/>
            <person name="Jeffries C.D."/>
            <person name="Meincke L."/>
            <person name="Brettin T."/>
            <person name="Detter J.C."/>
            <person name="Detter J.C."/>
            <person name="Rohde M."/>
            <person name="Goeker M."/>
            <person name="Bristow J."/>
            <person name="Eisen J.A."/>
            <person name="Markowitz V."/>
            <person name="Hugenholtz P."/>
            <person name="Kyrpides N.C."/>
            <person name="Klenk H.-P."/>
        </authorList>
    </citation>
    <scope>NUCLEOTIDE SEQUENCE [LARGE SCALE GENOMIC DNA]</scope>
    <source>
        <strain evidence="3">ATCC 25078 / DSM 43160 / JCM 3152 / KCC A-0152 / KCTC 9177 / NBRC 13315 / NRRL B-3577 / G-20</strain>
    </source>
</reference>
<gene>
    <name evidence="2" type="ordered locus">Gobs_0115</name>
</gene>
<reference evidence="3" key="2">
    <citation type="submission" date="2010-01" db="EMBL/GenBank/DDBJ databases">
        <title>The complete genome of Geodermatophilus obscurus DSM 43160.</title>
        <authorList>
            <consortium name="US DOE Joint Genome Institute (JGI-PGF)"/>
            <person name="Lucas S."/>
            <person name="Copeland A."/>
            <person name="Lapidus A."/>
            <person name="Glavina del Rio T."/>
            <person name="Dalin E."/>
            <person name="Tice H."/>
            <person name="Bruce D."/>
            <person name="Goodwin L."/>
            <person name="Pitluck S."/>
            <person name="Kyrpides N."/>
            <person name="Mavromatis K."/>
            <person name="Ivanova N."/>
            <person name="Munk A.C."/>
            <person name="Brettin T."/>
            <person name="Detter J.C."/>
            <person name="Han C."/>
            <person name="Larimer F."/>
            <person name="Land M."/>
            <person name="Hauser L."/>
            <person name="Markowitz V."/>
            <person name="Cheng J.-F."/>
            <person name="Hugenholtz P."/>
            <person name="Woyke T."/>
            <person name="Wu D."/>
            <person name="Jando M."/>
            <person name="Schneider S."/>
            <person name="Klenk H.-P."/>
            <person name="Eisen J.A."/>
        </authorList>
    </citation>
    <scope>NUCLEOTIDE SEQUENCE [LARGE SCALE GENOMIC DNA]</scope>
    <source>
        <strain evidence="3">ATCC 25078 / DSM 43160 / JCM 3152 / KCC A-0152 / KCTC 9177 / NBRC 13315 / NRRL B-3577 / G-20</strain>
    </source>
</reference>
<feature type="region of interest" description="Disordered" evidence="1">
    <location>
        <begin position="93"/>
        <end position="124"/>
    </location>
</feature>
<dbReference type="AlphaFoldDB" id="D2SGN9"/>
<dbReference type="eggNOG" id="COG2301">
    <property type="taxonomic scope" value="Bacteria"/>
</dbReference>
<dbReference type="Proteomes" id="UP000001382">
    <property type="component" value="Chromosome"/>
</dbReference>
<evidence type="ECO:0000313" key="2">
    <source>
        <dbReference type="EMBL" id="ADB72921.1"/>
    </source>
</evidence>
<dbReference type="HOGENOM" id="CLU_2000631_0_0_11"/>
<accession>D2SGN9</accession>
<protein>
    <submittedName>
        <fullName evidence="2">Uncharacterized protein</fullName>
    </submittedName>
</protein>
<evidence type="ECO:0000256" key="1">
    <source>
        <dbReference type="SAM" id="MobiDB-lite"/>
    </source>
</evidence>
<dbReference type="STRING" id="526225.Gobs_0115"/>
<proteinExistence type="predicted"/>
<dbReference type="EMBL" id="CP001867">
    <property type="protein sequence ID" value="ADB72921.1"/>
    <property type="molecule type" value="Genomic_DNA"/>
</dbReference>
<evidence type="ECO:0000313" key="3">
    <source>
        <dbReference type="Proteomes" id="UP000001382"/>
    </source>
</evidence>
<dbReference type="KEGG" id="gob:Gobs_0115"/>
<keyword evidence="3" id="KW-1185">Reference proteome</keyword>